<dbReference type="AlphaFoldDB" id="A0A248UQD6"/>
<dbReference type="EMBL" id="CP022605">
    <property type="protein sequence ID" value="ASV88760.1"/>
    <property type="molecule type" value="Genomic_DNA"/>
</dbReference>
<evidence type="ECO:0000313" key="2">
    <source>
        <dbReference type="Proteomes" id="UP000215256"/>
    </source>
</evidence>
<proteinExistence type="predicted"/>
<gene>
    <name evidence="1" type="ORF">CES85_3384</name>
</gene>
<geneLocation type="plasmid" evidence="1 2">
    <name>unnamed1</name>
</geneLocation>
<dbReference type="OrthoDB" id="8379873at2"/>
<dbReference type="KEGG" id="och:CES85_3384"/>
<organism evidence="1 2">
    <name type="scientific">Ochrobactrum quorumnocens</name>
    <dbReference type="NCBI Taxonomy" id="271865"/>
    <lineage>
        <taxon>Bacteria</taxon>
        <taxon>Pseudomonadati</taxon>
        <taxon>Pseudomonadota</taxon>
        <taxon>Alphaproteobacteria</taxon>
        <taxon>Hyphomicrobiales</taxon>
        <taxon>Brucellaceae</taxon>
        <taxon>Brucella/Ochrobactrum group</taxon>
        <taxon>Ochrobactrum</taxon>
    </lineage>
</organism>
<evidence type="ECO:0000313" key="1">
    <source>
        <dbReference type="EMBL" id="ASV88760.1"/>
    </source>
</evidence>
<name>A0A248UQD6_9HYPH</name>
<protein>
    <submittedName>
        <fullName evidence="1">Putative tiorf90 protein</fullName>
    </submittedName>
</protein>
<dbReference type="Proteomes" id="UP000215256">
    <property type="component" value="Plasmid unnamed1"/>
</dbReference>
<dbReference type="RefSeq" id="WP_157743516.1">
    <property type="nucleotide sequence ID" value="NZ_CP022605.1"/>
</dbReference>
<keyword evidence="1" id="KW-0614">Plasmid</keyword>
<accession>A0A248UQD6</accession>
<sequence length="144" mass="15546">MRMTVISGMCTAFVNIGAATAMPEDMTVDRLLAICEAPDVQAATVKGEELGWKRLTDAETEEWRNNFVTYNGGSVEVVGWRRKTAGHDDLLSFWAAVGPNDHKACSYSTARSTGLLDAFSGPLGEPDILDRHDAAINAGLSRKS</sequence>
<reference evidence="1 2" key="1">
    <citation type="submission" date="2017-07" db="EMBL/GenBank/DDBJ databases">
        <title>Phylogenetic study on the rhizospheric bacterium Ochrobactrum sp. A44.</title>
        <authorList>
            <person name="Krzyzanowska D.M."/>
            <person name="Ossowicki A."/>
            <person name="Rajewska M."/>
            <person name="Maciag T."/>
            <person name="Kaczynski Z."/>
            <person name="Czerwicka M."/>
            <person name="Jafra S."/>
        </authorList>
    </citation>
    <scope>NUCLEOTIDE SEQUENCE [LARGE SCALE GENOMIC DNA]</scope>
    <source>
        <strain evidence="1 2">A44</strain>
        <plasmid evidence="1 2">unnamed1</plasmid>
    </source>
</reference>